<dbReference type="Pfam" id="PF23138">
    <property type="entry name" value="CTLH_Armc9"/>
    <property type="match status" value="1"/>
</dbReference>
<feature type="compositionally biased region" description="Polar residues" evidence="5">
    <location>
        <begin position="707"/>
        <end position="744"/>
    </location>
</feature>
<evidence type="ECO:0008006" key="10">
    <source>
        <dbReference type="Google" id="ProtNLM"/>
    </source>
</evidence>
<dbReference type="GO" id="GO:0005814">
    <property type="term" value="C:centriole"/>
    <property type="evidence" value="ECO:0007669"/>
    <property type="project" value="TreeGrafter"/>
</dbReference>
<evidence type="ECO:0000256" key="4">
    <source>
        <dbReference type="SAM" id="Coils"/>
    </source>
</evidence>
<dbReference type="GO" id="GO:0060271">
    <property type="term" value="P:cilium assembly"/>
    <property type="evidence" value="ECO:0007669"/>
    <property type="project" value="InterPro"/>
</dbReference>
<keyword evidence="4" id="KW-0175">Coiled coil</keyword>
<sequence length="947" mass="106695">MSANASKGDVLELFEEFFEYYQFHKTSSSFKSESRVFSNVDIKDWRPLNNFVKKNKIIEELRNGDRDELFNSLVNILPDKLMESKDYQRLEFEMNLYIATLSWDSKQALEQQQAMQGFRQYLERKGHFLSQSTDILPYYALPYCPNPKDHPVYQQLFKPVWRNSVVIRLSALVDSVLSPDDICQPRLIKLLTDQNSRRDRILRQLNNELADAEKRASQSQRRFSKLQVDYQTLISVTADLLDALENSLKGIKIDDAAMQRIYSRLVDNQHGHRGLEQIDFNVSNTLALSLRDSLQNFPPPESGRTSKNNWNEKNGVPLFELDYPKIKTDITRIDDRKKCYLLQALRWRLTKSTVQQRENCLTSFVRHDLLDLTTVGAHGDAAQDGGALLSCLHSKHHRVREYMARFINSLASLCRGRAYLAQNSTVVHILIDELLKEHDESITRENLVGALQKMSLRRSMQTIMIKLSVVPWVVSLLENADSLSDYTLEYAVALCMNLCLRTAGKRSCLVISGRILKVLVDLLGSENLDIVPYVNGALYSILALPEIRKVAKNNDLERTLQGFIKPEQPEMNRQFEFIIRRLRSNEPSPVNDSDDDADDDDDEEDTPTLESDLDRQDLPPPDPSDLKSLSGSDAALRDPRLWVGEGLLKHSYAAQPVVRGEANGGVDWCKPLLSRENEGRMSISSTKGTGVLLRPITPGQRPPRGSVSESRPSTGNRSVRSVGRQSAVSGRSSRDNVATLSQSVGDADTDKTPRGSVNLDSDPLRESVRRLPDNRSIPTHREEPESSYPPSGKTKRKVSAFESRPKISRTPENLSPVKNRSFDLNENASPDSTTVSHASARSKRSQPSGRESSSVKTKRTESKDDSGREEGENDGKSGEEEKEEEHDSSDEDIDNGNVDGSKCDAAMNGAEGDEHAEEDSEDEDEDENAEDDENGNTKQRLKITVPA</sequence>
<protein>
    <recommendedName>
        <fullName evidence="10">LisH domain-containing protein ARMC9</fullName>
    </recommendedName>
</protein>
<evidence type="ECO:0000313" key="9">
    <source>
        <dbReference type="Proteomes" id="UP001497525"/>
    </source>
</evidence>
<dbReference type="InterPro" id="IPR016024">
    <property type="entry name" value="ARM-type_fold"/>
</dbReference>
<evidence type="ECO:0000256" key="5">
    <source>
        <dbReference type="SAM" id="MobiDB-lite"/>
    </source>
</evidence>
<comment type="subcellular location">
    <subcellularLocation>
        <location evidence="1">Cytoplasm</location>
        <location evidence="1">Cytoskeleton</location>
        <location evidence="1">Cilium basal body</location>
    </subcellularLocation>
</comment>
<evidence type="ECO:0000259" key="7">
    <source>
        <dbReference type="Pfam" id="PF23138"/>
    </source>
</evidence>
<dbReference type="PANTHER" id="PTHR14881:SF4">
    <property type="entry name" value="LISH DOMAIN-CONTAINING PROTEIN ARMC9"/>
    <property type="match status" value="1"/>
</dbReference>
<dbReference type="InterPro" id="IPR040369">
    <property type="entry name" value="ARMC9"/>
</dbReference>
<feature type="compositionally biased region" description="Basic and acidic residues" evidence="5">
    <location>
        <begin position="858"/>
        <end position="879"/>
    </location>
</feature>
<feature type="region of interest" description="Disordered" evidence="5">
    <location>
        <begin position="679"/>
        <end position="947"/>
    </location>
</feature>
<feature type="compositionally biased region" description="Polar residues" evidence="5">
    <location>
        <begin position="810"/>
        <end position="855"/>
    </location>
</feature>
<reference evidence="8" key="1">
    <citation type="submission" date="2024-06" db="EMBL/GenBank/DDBJ databases">
        <authorList>
            <person name="Liu X."/>
            <person name="Lenzi L."/>
            <person name="Haldenby T S."/>
            <person name="Uol C."/>
        </authorList>
    </citation>
    <scope>NUCLEOTIDE SEQUENCE</scope>
</reference>
<dbReference type="AlphaFoldDB" id="A0AAV2TSW1"/>
<dbReference type="InterPro" id="IPR056327">
    <property type="entry name" value="ARMC9_CTLH-like_dom"/>
</dbReference>
<accession>A0AAV2TSW1</accession>
<feature type="compositionally biased region" description="Basic and acidic residues" evidence="5">
    <location>
        <begin position="762"/>
        <end position="784"/>
    </location>
</feature>
<dbReference type="InterPro" id="IPR011989">
    <property type="entry name" value="ARM-like"/>
</dbReference>
<evidence type="ECO:0000256" key="3">
    <source>
        <dbReference type="ARBA" id="ARBA00023273"/>
    </source>
</evidence>
<keyword evidence="2" id="KW-0970">Cilium biogenesis/degradation</keyword>
<dbReference type="InterPro" id="IPR048959">
    <property type="entry name" value="ARMC9_ARM_dom"/>
</dbReference>
<name>A0AAV2TSW1_CALDB</name>
<dbReference type="SUPFAM" id="SSF48371">
    <property type="entry name" value="ARM repeat"/>
    <property type="match status" value="1"/>
</dbReference>
<dbReference type="GO" id="GO:0036064">
    <property type="term" value="C:ciliary basal body"/>
    <property type="evidence" value="ECO:0007669"/>
    <property type="project" value="InterPro"/>
</dbReference>
<feature type="region of interest" description="Disordered" evidence="5">
    <location>
        <begin position="585"/>
        <end position="632"/>
    </location>
</feature>
<evidence type="ECO:0000256" key="1">
    <source>
        <dbReference type="ARBA" id="ARBA00004120"/>
    </source>
</evidence>
<keyword evidence="3" id="KW-0966">Cell projection</keyword>
<proteinExistence type="predicted"/>
<dbReference type="Gene3D" id="1.25.10.10">
    <property type="entry name" value="Leucine-rich Repeat Variant"/>
    <property type="match status" value="1"/>
</dbReference>
<gene>
    <name evidence="8" type="ORF">CDAUBV1_LOCUS15268</name>
</gene>
<feature type="domain" description="ARMC9 CTLH-like" evidence="7">
    <location>
        <begin position="53"/>
        <end position="178"/>
    </location>
</feature>
<dbReference type="PANTHER" id="PTHR14881">
    <property type="entry name" value="LISH DOMAIN-CONTAINING PROTEIN ARMC9"/>
    <property type="match status" value="1"/>
</dbReference>
<evidence type="ECO:0000259" key="6">
    <source>
        <dbReference type="Pfam" id="PF21050"/>
    </source>
</evidence>
<dbReference type="GO" id="GO:0097542">
    <property type="term" value="C:ciliary tip"/>
    <property type="evidence" value="ECO:0007669"/>
    <property type="project" value="TreeGrafter"/>
</dbReference>
<dbReference type="Pfam" id="PF21050">
    <property type="entry name" value="ARMC9_ARM"/>
    <property type="match status" value="1"/>
</dbReference>
<organism evidence="8 9">
    <name type="scientific">Calicophoron daubneyi</name>
    <name type="common">Rumen fluke</name>
    <name type="synonym">Paramphistomum daubneyi</name>
    <dbReference type="NCBI Taxonomy" id="300641"/>
    <lineage>
        <taxon>Eukaryota</taxon>
        <taxon>Metazoa</taxon>
        <taxon>Spiralia</taxon>
        <taxon>Lophotrochozoa</taxon>
        <taxon>Platyhelminthes</taxon>
        <taxon>Trematoda</taxon>
        <taxon>Digenea</taxon>
        <taxon>Plagiorchiida</taxon>
        <taxon>Pronocephalata</taxon>
        <taxon>Paramphistomoidea</taxon>
        <taxon>Paramphistomidae</taxon>
        <taxon>Calicophoron</taxon>
    </lineage>
</organism>
<feature type="domain" description="LisH" evidence="6">
    <location>
        <begin position="464"/>
        <end position="582"/>
    </location>
</feature>
<feature type="coiled-coil region" evidence="4">
    <location>
        <begin position="195"/>
        <end position="229"/>
    </location>
</feature>
<evidence type="ECO:0000313" key="8">
    <source>
        <dbReference type="EMBL" id="CAL5140079.1"/>
    </source>
</evidence>
<feature type="compositionally biased region" description="Acidic residues" evidence="5">
    <location>
        <begin position="592"/>
        <end position="607"/>
    </location>
</feature>
<evidence type="ECO:0000256" key="2">
    <source>
        <dbReference type="ARBA" id="ARBA00022794"/>
    </source>
</evidence>
<dbReference type="Proteomes" id="UP001497525">
    <property type="component" value="Unassembled WGS sequence"/>
</dbReference>
<feature type="compositionally biased region" description="Acidic residues" evidence="5">
    <location>
        <begin position="914"/>
        <end position="934"/>
    </location>
</feature>
<feature type="compositionally biased region" description="Acidic residues" evidence="5">
    <location>
        <begin position="880"/>
        <end position="894"/>
    </location>
</feature>
<dbReference type="GO" id="GO:0005813">
    <property type="term" value="C:centrosome"/>
    <property type="evidence" value="ECO:0007669"/>
    <property type="project" value="UniProtKB-SubCell"/>
</dbReference>
<dbReference type="EMBL" id="CAXLJL010000700">
    <property type="protein sequence ID" value="CAL5140079.1"/>
    <property type="molecule type" value="Genomic_DNA"/>
</dbReference>
<comment type="caution">
    <text evidence="8">The sequence shown here is derived from an EMBL/GenBank/DDBJ whole genome shotgun (WGS) entry which is preliminary data.</text>
</comment>